<dbReference type="AlphaFoldDB" id="A0ABD1K1H1"/>
<sequence length="215" mass="24216">MEEAEPDDMVPGGTDLAGLYALLHKTVKAQEREAFRQEQRWRSVQIHLNQFRDEFKAERRIGPWQPQGPDVPPPGPPQAGLGQPPAVAVAAAPAVPAAVPAGPAPTPAAWPRSAIPKMADEDDIEQYLTTYERLATAYRWLREGWAVRLVPYLAGKARGVFVAMDVQQALDCDQVKEAILHKYEINEEVYRRRFREPDIRPRELYTRQGPLCEVD</sequence>
<evidence type="ECO:0000313" key="3">
    <source>
        <dbReference type="Proteomes" id="UP001591681"/>
    </source>
</evidence>
<evidence type="ECO:0000313" key="2">
    <source>
        <dbReference type="EMBL" id="KAL2092969.1"/>
    </source>
</evidence>
<organism evidence="2 3">
    <name type="scientific">Coilia grayii</name>
    <name type="common">Gray's grenadier anchovy</name>
    <dbReference type="NCBI Taxonomy" id="363190"/>
    <lineage>
        <taxon>Eukaryota</taxon>
        <taxon>Metazoa</taxon>
        <taxon>Chordata</taxon>
        <taxon>Craniata</taxon>
        <taxon>Vertebrata</taxon>
        <taxon>Euteleostomi</taxon>
        <taxon>Actinopterygii</taxon>
        <taxon>Neopterygii</taxon>
        <taxon>Teleostei</taxon>
        <taxon>Clupei</taxon>
        <taxon>Clupeiformes</taxon>
        <taxon>Clupeoidei</taxon>
        <taxon>Engraulidae</taxon>
        <taxon>Coilinae</taxon>
        <taxon>Coilia</taxon>
    </lineage>
</organism>
<gene>
    <name evidence="2" type="ORF">ACEWY4_010281</name>
</gene>
<protein>
    <submittedName>
        <fullName evidence="2">Uncharacterized protein</fullName>
    </submittedName>
</protein>
<dbReference type="Proteomes" id="UP001591681">
    <property type="component" value="Unassembled WGS sequence"/>
</dbReference>
<reference evidence="2 3" key="1">
    <citation type="submission" date="2024-09" db="EMBL/GenBank/DDBJ databases">
        <title>A chromosome-level genome assembly of Gray's grenadier anchovy, Coilia grayii.</title>
        <authorList>
            <person name="Fu Z."/>
        </authorList>
    </citation>
    <scope>NUCLEOTIDE SEQUENCE [LARGE SCALE GENOMIC DNA]</scope>
    <source>
        <strain evidence="2">G4</strain>
        <tissue evidence="2">Muscle</tissue>
    </source>
</reference>
<name>A0ABD1K1H1_9TELE</name>
<evidence type="ECO:0000256" key="1">
    <source>
        <dbReference type="SAM" id="MobiDB-lite"/>
    </source>
</evidence>
<keyword evidence="3" id="KW-1185">Reference proteome</keyword>
<dbReference type="EMBL" id="JBHFQA010000009">
    <property type="protein sequence ID" value="KAL2092969.1"/>
    <property type="molecule type" value="Genomic_DNA"/>
</dbReference>
<comment type="caution">
    <text evidence="2">The sequence shown here is derived from an EMBL/GenBank/DDBJ whole genome shotgun (WGS) entry which is preliminary data.</text>
</comment>
<dbReference type="PANTHER" id="PTHR46888">
    <property type="entry name" value="ZINC KNUCKLE DOMAINCONTAINING PROTEIN-RELATED"/>
    <property type="match status" value="1"/>
</dbReference>
<dbReference type="PANTHER" id="PTHR46888:SF1">
    <property type="entry name" value="RIBONUCLEASE H"/>
    <property type="match status" value="1"/>
</dbReference>
<proteinExistence type="predicted"/>
<accession>A0ABD1K1H1</accession>
<feature type="region of interest" description="Disordered" evidence="1">
    <location>
        <begin position="61"/>
        <end position="84"/>
    </location>
</feature>